<dbReference type="SUPFAM" id="SSF57667">
    <property type="entry name" value="beta-beta-alpha zinc fingers"/>
    <property type="match status" value="4"/>
</dbReference>
<feature type="domain" description="C2H2-type" evidence="13">
    <location>
        <begin position="365"/>
        <end position="392"/>
    </location>
</feature>
<feature type="region of interest" description="Disordered" evidence="12">
    <location>
        <begin position="153"/>
        <end position="190"/>
    </location>
</feature>
<dbReference type="PROSITE" id="PS00028">
    <property type="entry name" value="ZINC_FINGER_C2H2_1"/>
    <property type="match status" value="7"/>
</dbReference>
<proteinExistence type="inferred from homology"/>
<keyword evidence="14" id="KW-1185">Reference proteome</keyword>
<feature type="domain" description="C2H2-type" evidence="13">
    <location>
        <begin position="281"/>
        <end position="308"/>
    </location>
</feature>
<evidence type="ECO:0000256" key="3">
    <source>
        <dbReference type="ARBA" id="ARBA00022723"/>
    </source>
</evidence>
<evidence type="ECO:0000256" key="9">
    <source>
        <dbReference type="ARBA" id="ARBA00023163"/>
    </source>
</evidence>
<feature type="compositionally biased region" description="Basic residues" evidence="12">
    <location>
        <begin position="167"/>
        <end position="180"/>
    </location>
</feature>
<organism evidence="14 15">
    <name type="scientific">Cottoperca gobio</name>
    <name type="common">Frogmouth</name>
    <name type="synonym">Aphritis gobio</name>
    <dbReference type="NCBI Taxonomy" id="56716"/>
    <lineage>
        <taxon>Eukaryota</taxon>
        <taxon>Metazoa</taxon>
        <taxon>Chordata</taxon>
        <taxon>Craniata</taxon>
        <taxon>Vertebrata</taxon>
        <taxon>Euteleostomi</taxon>
        <taxon>Actinopterygii</taxon>
        <taxon>Neopterygii</taxon>
        <taxon>Teleostei</taxon>
        <taxon>Neoteleostei</taxon>
        <taxon>Acanthomorphata</taxon>
        <taxon>Eupercaria</taxon>
        <taxon>Perciformes</taxon>
        <taxon>Notothenioidei</taxon>
        <taxon>Bovichtidae</taxon>
        <taxon>Cottoperca</taxon>
    </lineage>
</organism>
<dbReference type="OrthoDB" id="40579at2759"/>
<sequence>MSSSQCFREFVNERLTSAAEEIFVVFEKTIVVYEEEIDRQRKLLDMVLKPKINLHKKKIAQLSVCNEVLADQQLCIQERNFSLDQEDPEPPQIKEEQEELCTGQEEEQLVLKQDTDMFMLRPTFVGSVLCEDDTLLLDPLPNISVVVIKSESDREGSGVSEPNGVHHLSHNSPRARSHTRGNHENASSDQKLQNKHFKCLFCTEEFHDFLKLKIHIRAHTGEKRFKCDTCGKGFTKKSLVRKHMMTHTGVKPFRCRVCGKEFNCQSNRITHMKTHTGEKPHTCVTCGKGFNRAADMRRHNRTHTGEKPYSCVYCGKEFSYHSSLTNHIRVHTGEKPYTCIWCGKGFAVSTTLKIHTRVHTGEKPYQCNICGRSFSHNTGLRFHRRIHAREKQQN</sequence>
<feature type="domain" description="C2H2-type" evidence="13">
    <location>
        <begin position="225"/>
        <end position="252"/>
    </location>
</feature>
<dbReference type="FunFam" id="3.30.160.60:FF:000663">
    <property type="entry name" value="Zinc finger protein 45"/>
    <property type="match status" value="1"/>
</dbReference>
<evidence type="ECO:0000256" key="4">
    <source>
        <dbReference type="ARBA" id="ARBA00022737"/>
    </source>
</evidence>
<dbReference type="FunFam" id="3.30.160.60:FF:000193">
    <property type="entry name" value="Zinc finger protein 300"/>
    <property type="match status" value="1"/>
</dbReference>
<evidence type="ECO:0000259" key="13">
    <source>
        <dbReference type="PROSITE" id="PS50157"/>
    </source>
</evidence>
<evidence type="ECO:0000256" key="2">
    <source>
        <dbReference type="ARBA" id="ARBA00006991"/>
    </source>
</evidence>
<dbReference type="FunFam" id="3.30.160.60:FF:000478">
    <property type="entry name" value="Zinc finger protein 133"/>
    <property type="match status" value="1"/>
</dbReference>
<gene>
    <name evidence="15" type="primary">LOC115014154</name>
</gene>
<keyword evidence="4" id="KW-0677">Repeat</keyword>
<protein>
    <submittedName>
        <fullName evidence="15">Zinc finger protein 239-like isoform X1</fullName>
    </submittedName>
</protein>
<evidence type="ECO:0000313" key="15">
    <source>
        <dbReference type="RefSeq" id="XP_029296695.1"/>
    </source>
</evidence>
<dbReference type="GO" id="GO:0000978">
    <property type="term" value="F:RNA polymerase II cis-regulatory region sequence-specific DNA binding"/>
    <property type="evidence" value="ECO:0007669"/>
    <property type="project" value="TreeGrafter"/>
</dbReference>
<evidence type="ECO:0000256" key="7">
    <source>
        <dbReference type="ARBA" id="ARBA00023015"/>
    </source>
</evidence>
<feature type="domain" description="C2H2-type" evidence="13">
    <location>
        <begin position="253"/>
        <end position="280"/>
    </location>
</feature>
<evidence type="ECO:0000256" key="8">
    <source>
        <dbReference type="ARBA" id="ARBA00023125"/>
    </source>
</evidence>
<keyword evidence="3" id="KW-0479">Metal-binding</keyword>
<accession>A0A6J2QGY2</accession>
<dbReference type="KEGG" id="cgob:115014154"/>
<dbReference type="Pfam" id="PF13912">
    <property type="entry name" value="zf-C2H2_6"/>
    <property type="match status" value="1"/>
</dbReference>
<dbReference type="Proteomes" id="UP000504630">
    <property type="component" value="Chromosome 9"/>
</dbReference>
<dbReference type="Gene3D" id="3.30.160.60">
    <property type="entry name" value="Classic Zinc Finger"/>
    <property type="match status" value="7"/>
</dbReference>
<dbReference type="InterPro" id="IPR036236">
    <property type="entry name" value="Znf_C2H2_sf"/>
</dbReference>
<dbReference type="RefSeq" id="XP_029296695.1">
    <property type="nucleotide sequence ID" value="XM_029440835.1"/>
</dbReference>
<evidence type="ECO:0000256" key="12">
    <source>
        <dbReference type="SAM" id="MobiDB-lite"/>
    </source>
</evidence>
<dbReference type="PANTHER" id="PTHR24390">
    <property type="entry name" value="ZINC FINGER PROTEIN"/>
    <property type="match status" value="1"/>
</dbReference>
<feature type="domain" description="C2H2-type" evidence="13">
    <location>
        <begin position="309"/>
        <end position="336"/>
    </location>
</feature>
<dbReference type="GO" id="GO:0003700">
    <property type="term" value="F:DNA-binding transcription factor activity"/>
    <property type="evidence" value="ECO:0007669"/>
    <property type="project" value="TreeGrafter"/>
</dbReference>
<keyword evidence="8" id="KW-0238">DNA-binding</keyword>
<keyword evidence="9" id="KW-0804">Transcription</keyword>
<dbReference type="FunFam" id="3.30.160.60:FF:002343">
    <property type="entry name" value="Zinc finger protein 33A"/>
    <property type="match status" value="1"/>
</dbReference>
<name>A0A6J2QGY2_COTGO</name>
<dbReference type="FunFam" id="3.30.160.60:FF:000512">
    <property type="entry name" value="zinc finger protein 197 isoform X1"/>
    <property type="match status" value="1"/>
</dbReference>
<feature type="domain" description="C2H2-type" evidence="13">
    <location>
        <begin position="197"/>
        <end position="224"/>
    </location>
</feature>
<evidence type="ECO:0000256" key="6">
    <source>
        <dbReference type="ARBA" id="ARBA00022833"/>
    </source>
</evidence>
<dbReference type="PROSITE" id="PS50157">
    <property type="entry name" value="ZINC_FINGER_C2H2_2"/>
    <property type="match status" value="7"/>
</dbReference>
<comment type="subcellular location">
    <subcellularLocation>
        <location evidence="1">Nucleus</location>
    </subcellularLocation>
</comment>
<feature type="domain" description="C2H2-type" evidence="13">
    <location>
        <begin position="337"/>
        <end position="364"/>
    </location>
</feature>
<evidence type="ECO:0000313" key="14">
    <source>
        <dbReference type="Proteomes" id="UP000504630"/>
    </source>
</evidence>
<evidence type="ECO:0000256" key="10">
    <source>
        <dbReference type="ARBA" id="ARBA00023242"/>
    </source>
</evidence>
<keyword evidence="5 11" id="KW-0863">Zinc-finger</keyword>
<comment type="similarity">
    <text evidence="2">Belongs to the krueppel C2H2-type zinc-finger protein family.</text>
</comment>
<dbReference type="PANTHER" id="PTHR24390:SF79">
    <property type="entry name" value="ASPARAGINE-RICH ZINC FINGER PROTEIN AZF1"/>
    <property type="match status" value="1"/>
</dbReference>
<dbReference type="AlphaFoldDB" id="A0A6J2QGY2"/>
<dbReference type="Pfam" id="PF00096">
    <property type="entry name" value="zf-C2H2"/>
    <property type="match status" value="5"/>
</dbReference>
<dbReference type="InParanoid" id="A0A6J2QGY2"/>
<evidence type="ECO:0000256" key="5">
    <source>
        <dbReference type="ARBA" id="ARBA00022771"/>
    </source>
</evidence>
<dbReference type="GO" id="GO:0006357">
    <property type="term" value="P:regulation of transcription by RNA polymerase II"/>
    <property type="evidence" value="ECO:0007669"/>
    <property type="project" value="TreeGrafter"/>
</dbReference>
<dbReference type="SMART" id="SM00355">
    <property type="entry name" value="ZnF_C2H2"/>
    <property type="match status" value="7"/>
</dbReference>
<dbReference type="FunFam" id="3.30.160.60:FF:000557">
    <property type="entry name" value="zinc finger and SCAN domain-containing protein 29"/>
    <property type="match status" value="1"/>
</dbReference>
<evidence type="ECO:0000256" key="11">
    <source>
        <dbReference type="PROSITE-ProRule" id="PRU00042"/>
    </source>
</evidence>
<keyword evidence="6" id="KW-0862">Zinc</keyword>
<keyword evidence="7" id="KW-0805">Transcription regulation</keyword>
<dbReference type="GO" id="GO:0008270">
    <property type="term" value="F:zinc ion binding"/>
    <property type="evidence" value="ECO:0007669"/>
    <property type="project" value="UniProtKB-KW"/>
</dbReference>
<reference evidence="15" key="1">
    <citation type="submission" date="2025-08" db="UniProtKB">
        <authorList>
            <consortium name="RefSeq"/>
        </authorList>
    </citation>
    <scope>IDENTIFICATION</scope>
</reference>
<evidence type="ECO:0000256" key="1">
    <source>
        <dbReference type="ARBA" id="ARBA00004123"/>
    </source>
</evidence>
<dbReference type="InterPro" id="IPR013087">
    <property type="entry name" value="Znf_C2H2_type"/>
</dbReference>
<dbReference type="GO" id="GO:0005634">
    <property type="term" value="C:nucleus"/>
    <property type="evidence" value="ECO:0007669"/>
    <property type="project" value="UniProtKB-SubCell"/>
</dbReference>
<keyword evidence="10" id="KW-0539">Nucleus</keyword>
<dbReference type="GeneID" id="115014154"/>